<evidence type="ECO:0000313" key="2">
    <source>
        <dbReference type="Proteomes" id="UP001345219"/>
    </source>
</evidence>
<accession>A0AAN7GLG9</accession>
<organism evidence="1 2">
    <name type="scientific">Trapa incisa</name>
    <dbReference type="NCBI Taxonomy" id="236973"/>
    <lineage>
        <taxon>Eukaryota</taxon>
        <taxon>Viridiplantae</taxon>
        <taxon>Streptophyta</taxon>
        <taxon>Embryophyta</taxon>
        <taxon>Tracheophyta</taxon>
        <taxon>Spermatophyta</taxon>
        <taxon>Magnoliopsida</taxon>
        <taxon>eudicotyledons</taxon>
        <taxon>Gunneridae</taxon>
        <taxon>Pentapetalae</taxon>
        <taxon>rosids</taxon>
        <taxon>malvids</taxon>
        <taxon>Myrtales</taxon>
        <taxon>Lythraceae</taxon>
        <taxon>Trapa</taxon>
    </lineage>
</organism>
<dbReference type="EMBL" id="JAXIOK010000021">
    <property type="protein sequence ID" value="KAK4745350.1"/>
    <property type="molecule type" value="Genomic_DNA"/>
</dbReference>
<evidence type="ECO:0000313" key="1">
    <source>
        <dbReference type="EMBL" id="KAK4745350.1"/>
    </source>
</evidence>
<dbReference type="Proteomes" id="UP001345219">
    <property type="component" value="Chromosome 10"/>
</dbReference>
<dbReference type="AlphaFoldDB" id="A0AAN7GLG9"/>
<comment type="caution">
    <text evidence="1">The sequence shown here is derived from an EMBL/GenBank/DDBJ whole genome shotgun (WGS) entry which is preliminary data.</text>
</comment>
<gene>
    <name evidence="1" type="ORF">SAY87_011662</name>
</gene>
<sequence length="191" mass="21525">MVKALHLGMPPEDLAAKGSWTLTRRKAAATMEPVLLLYLASKFPSNLCRSYKHAFALPEKEEVCTCRSLPISEEEVNYEDTQRYMQTIPQCNASKSNQGENRIVNLSGGRVLTKLHHMINIAREMFDVMDEDEENEETCTRAAIFKDMLCQCTSASKTTCPSPDTPSALSTEFSGDSFYQPFLLQHLNYTD</sequence>
<protein>
    <submittedName>
        <fullName evidence="1">Uncharacterized protein</fullName>
    </submittedName>
</protein>
<name>A0AAN7GLG9_9MYRT</name>
<keyword evidence="2" id="KW-1185">Reference proteome</keyword>
<proteinExistence type="predicted"/>
<reference evidence="1 2" key="1">
    <citation type="journal article" date="2023" name="Hortic Res">
        <title>Pangenome of water caltrop reveals structural variations and asymmetric subgenome divergence after allopolyploidization.</title>
        <authorList>
            <person name="Zhang X."/>
            <person name="Chen Y."/>
            <person name="Wang L."/>
            <person name="Yuan Y."/>
            <person name="Fang M."/>
            <person name="Shi L."/>
            <person name="Lu R."/>
            <person name="Comes H.P."/>
            <person name="Ma Y."/>
            <person name="Chen Y."/>
            <person name="Huang G."/>
            <person name="Zhou Y."/>
            <person name="Zheng Z."/>
            <person name="Qiu Y."/>
        </authorList>
    </citation>
    <scope>NUCLEOTIDE SEQUENCE [LARGE SCALE GENOMIC DNA]</scope>
    <source>
        <tissue evidence="1">Roots</tissue>
    </source>
</reference>